<dbReference type="KEGG" id="aagg:ETAA8_02870"/>
<keyword evidence="3" id="KW-1185">Reference proteome</keyword>
<dbReference type="EMBL" id="CP036274">
    <property type="protein sequence ID" value="QDU25224.1"/>
    <property type="molecule type" value="Genomic_DNA"/>
</dbReference>
<reference evidence="2 3" key="1">
    <citation type="submission" date="2019-02" db="EMBL/GenBank/DDBJ databases">
        <title>Deep-cultivation of Planctomycetes and their phenomic and genomic characterization uncovers novel biology.</title>
        <authorList>
            <person name="Wiegand S."/>
            <person name="Jogler M."/>
            <person name="Boedeker C."/>
            <person name="Pinto D."/>
            <person name="Vollmers J."/>
            <person name="Rivas-Marin E."/>
            <person name="Kohn T."/>
            <person name="Peeters S.H."/>
            <person name="Heuer A."/>
            <person name="Rast P."/>
            <person name="Oberbeckmann S."/>
            <person name="Bunk B."/>
            <person name="Jeske O."/>
            <person name="Meyerdierks A."/>
            <person name="Storesund J.E."/>
            <person name="Kallscheuer N."/>
            <person name="Luecker S."/>
            <person name="Lage O.M."/>
            <person name="Pohl T."/>
            <person name="Merkel B.J."/>
            <person name="Hornburger P."/>
            <person name="Mueller R.-W."/>
            <person name="Bruemmer F."/>
            <person name="Labrenz M."/>
            <person name="Spormann A.M."/>
            <person name="Op den Camp H."/>
            <person name="Overmann J."/>
            <person name="Amann R."/>
            <person name="Jetten M.S.M."/>
            <person name="Mascher T."/>
            <person name="Medema M.H."/>
            <person name="Devos D.P."/>
            <person name="Kaster A.-K."/>
            <person name="Ovreas L."/>
            <person name="Rohde M."/>
            <person name="Galperin M.Y."/>
            <person name="Jogler C."/>
        </authorList>
    </citation>
    <scope>NUCLEOTIDE SEQUENCE [LARGE SCALE GENOMIC DNA]</scope>
    <source>
        <strain evidence="2 3">ETA_A8</strain>
    </source>
</reference>
<name>A0A517Y4Q8_9BACT</name>
<organism evidence="2 3">
    <name type="scientific">Anatilimnocola aggregata</name>
    <dbReference type="NCBI Taxonomy" id="2528021"/>
    <lineage>
        <taxon>Bacteria</taxon>
        <taxon>Pseudomonadati</taxon>
        <taxon>Planctomycetota</taxon>
        <taxon>Planctomycetia</taxon>
        <taxon>Pirellulales</taxon>
        <taxon>Pirellulaceae</taxon>
        <taxon>Anatilimnocola</taxon>
    </lineage>
</organism>
<gene>
    <name evidence="2" type="ORF">ETAA8_02870</name>
</gene>
<evidence type="ECO:0000313" key="3">
    <source>
        <dbReference type="Proteomes" id="UP000315017"/>
    </source>
</evidence>
<dbReference type="InterPro" id="IPR017850">
    <property type="entry name" value="Alkaline_phosphatase_core_sf"/>
</dbReference>
<dbReference type="PANTHER" id="PTHR43737:SF1">
    <property type="entry name" value="DUF1501 DOMAIN-CONTAINING PROTEIN"/>
    <property type="match status" value="1"/>
</dbReference>
<dbReference type="Proteomes" id="UP000315017">
    <property type="component" value="Chromosome"/>
</dbReference>
<proteinExistence type="predicted"/>
<feature type="region of interest" description="Disordered" evidence="1">
    <location>
        <begin position="38"/>
        <end position="58"/>
    </location>
</feature>
<dbReference type="SUPFAM" id="SSF53649">
    <property type="entry name" value="Alkaline phosphatase-like"/>
    <property type="match status" value="1"/>
</dbReference>
<evidence type="ECO:0008006" key="4">
    <source>
        <dbReference type="Google" id="ProtNLM"/>
    </source>
</evidence>
<evidence type="ECO:0000256" key="1">
    <source>
        <dbReference type="SAM" id="MobiDB-lite"/>
    </source>
</evidence>
<accession>A0A517Y4Q8</accession>
<dbReference type="RefSeq" id="WP_145083814.1">
    <property type="nucleotide sequence ID" value="NZ_CP036274.1"/>
</dbReference>
<sequence length="483" mass="52913">MSGLNRREMLASLGGGFGTLALRGLLEKDGALSAEKSAAEKSKAQVRTNKNPLAPRPPQFAAKAKSVIFLFMYGGPSHIDLFDPKPALTKWEGQPIPVFNQNDVFRKGSKNAALPSPYSFAKHGESGMEISEKFPHLAKLSDELCVIRSMHAESNNHAPALFQIQTGDRLSGRPCIGSWVNYGLGSENENLPGFVVLMDRDGAPVNGALNWSNGFMPAAYQGVPFRPTGDPIAYLSPPAGVSREQQRARLDLLGKWNEQHRAQNPNESELAARIASYELAYRMQSHAAEAVAIEQEPESIRQMYGLDNKLTAHFGRNCLLARRMVERGVRFVQIYSGGNEGPKAWDAHDDIKKNHDLHCGETDLPIAGLIQDLKRRGLLDSTLIIWGGEFGRTPFAEDGKGRDHHAKAFTMWLAGGGIKGGTTYGETDEFGYNVVKDAVSVPDLHATCLHLLGLDHTRLTYNVMGRDFRLTDVSGNVLTNLIA</sequence>
<evidence type="ECO:0000313" key="2">
    <source>
        <dbReference type="EMBL" id="QDU25224.1"/>
    </source>
</evidence>
<dbReference type="Gene3D" id="3.40.720.10">
    <property type="entry name" value="Alkaline Phosphatase, subunit A"/>
    <property type="match status" value="1"/>
</dbReference>
<dbReference type="AlphaFoldDB" id="A0A517Y4Q8"/>
<dbReference type="OrthoDB" id="127333at2"/>
<dbReference type="InterPro" id="IPR010869">
    <property type="entry name" value="DUF1501"/>
</dbReference>
<dbReference type="Pfam" id="PF07394">
    <property type="entry name" value="DUF1501"/>
    <property type="match status" value="1"/>
</dbReference>
<dbReference type="PANTHER" id="PTHR43737">
    <property type="entry name" value="BLL7424 PROTEIN"/>
    <property type="match status" value="1"/>
</dbReference>
<protein>
    <recommendedName>
        <fullName evidence="4">DUF1501 domain-containing protein</fullName>
    </recommendedName>
</protein>